<evidence type="ECO:0000313" key="1">
    <source>
        <dbReference type="EMBL" id="KAJ1679068.1"/>
    </source>
</evidence>
<organism evidence="1 2">
    <name type="scientific">Spiromyces aspiralis</name>
    <dbReference type="NCBI Taxonomy" id="68401"/>
    <lineage>
        <taxon>Eukaryota</taxon>
        <taxon>Fungi</taxon>
        <taxon>Fungi incertae sedis</taxon>
        <taxon>Zoopagomycota</taxon>
        <taxon>Kickxellomycotina</taxon>
        <taxon>Kickxellomycetes</taxon>
        <taxon>Kickxellales</taxon>
        <taxon>Kickxellaceae</taxon>
        <taxon>Spiromyces</taxon>
    </lineage>
</organism>
<dbReference type="EMBL" id="JAMZIH010000627">
    <property type="protein sequence ID" value="KAJ1679068.1"/>
    <property type="molecule type" value="Genomic_DNA"/>
</dbReference>
<reference evidence="1" key="1">
    <citation type="submission" date="2022-06" db="EMBL/GenBank/DDBJ databases">
        <title>Phylogenomic reconstructions and comparative analyses of Kickxellomycotina fungi.</title>
        <authorList>
            <person name="Reynolds N.K."/>
            <person name="Stajich J.E."/>
            <person name="Barry K."/>
            <person name="Grigoriev I.V."/>
            <person name="Crous P."/>
            <person name="Smith M.E."/>
        </authorList>
    </citation>
    <scope>NUCLEOTIDE SEQUENCE</scope>
    <source>
        <strain evidence="1">RSA 2271</strain>
    </source>
</reference>
<name>A0ACC1HTJ2_9FUNG</name>
<protein>
    <submittedName>
        <fullName evidence="1">Uncharacterized protein</fullName>
    </submittedName>
</protein>
<keyword evidence="2" id="KW-1185">Reference proteome</keyword>
<dbReference type="Proteomes" id="UP001145114">
    <property type="component" value="Unassembled WGS sequence"/>
</dbReference>
<evidence type="ECO:0000313" key="2">
    <source>
        <dbReference type="Proteomes" id="UP001145114"/>
    </source>
</evidence>
<accession>A0ACC1HTJ2</accession>
<sequence>MAKEESMSLEETNKLRISLGLKPLADSSCDNNGDPITSIREGQEEQNYQEYMAKVNAEKEKKALEVRIQKSREKREANKKLVGKTLGDDDNDGEDDTAQWLKKLGQTRARGAQNKKSTKKESPAPRGQGYSSEQLEGLKVAHDIADIFGQDGTDEHILTLRDRTIEELEQEGDELQSVCLAEQERQRENLRNREQNPQYRGYDDDEFRGVIGQKRSILSHYDEVIDGKKPKTSGFTIGSSGQIKYDATETEADKQKGQSLKQYSLSASLDYLAPIEVSDYYTTEEIGSIFKTKKKKATKKSKKDEGKGEDDKSKGHRRKNGRKKLVDNLTETLEKDTEEDANRMEVDVTHVLKRQETSMNSSNYVDDDDLQLAIFRSRRKAMKGRDTRNMHLAPEAAVARVVDGHKDKINGEVDDNTEEGGEENGGGGLIISDMSEFVQNLGIPSVIEEEEEEEREQQQQQQRGVGIVVNLRQNNDGRMRHVADQQQGGLVERQLTPKIGQKGAGELTKEGRSSEQAFRKDDDTAVEEGGTMGEGENDAEESLLYDEPLVSSSLGSALNLLKKRGWLERPSEEQVRHEKLQQELERRKVAWRKQDMLYRLHKEQEQRQKQKDGDESSSDEEFDKHSSARRRRRGKADPLTAQEIEEERRREIERQDREYFKVQSERLKDYRPDIKLEYTDKSGRVLSTKEAFNEMCYKFHGIEPGKNKRDKMQARLERETKMQQMLSGSATESVGRSLDEAYQKARTSHFVLSSGNGTGLSGVPELKK</sequence>
<proteinExistence type="predicted"/>
<gene>
    <name evidence="1" type="ORF">EV182_002792</name>
</gene>
<comment type="caution">
    <text evidence="1">The sequence shown here is derived from an EMBL/GenBank/DDBJ whole genome shotgun (WGS) entry which is preliminary data.</text>
</comment>